<evidence type="ECO:0000256" key="7">
    <source>
        <dbReference type="ARBA" id="ARBA00023012"/>
    </source>
</evidence>
<keyword evidence="3" id="KW-0808">Transferase</keyword>
<dbReference type="Pfam" id="PF02518">
    <property type="entry name" value="HATPase_c"/>
    <property type="match status" value="1"/>
</dbReference>
<keyword evidence="6 9" id="KW-1133">Transmembrane helix</keyword>
<dbReference type="SMART" id="SM00387">
    <property type="entry name" value="HATPase_c"/>
    <property type="match status" value="1"/>
</dbReference>
<proteinExistence type="predicted"/>
<keyword evidence="11" id="KW-0067">ATP-binding</keyword>
<dbReference type="PANTHER" id="PTHR24421">
    <property type="entry name" value="NITRATE/NITRITE SENSOR PROTEIN NARX-RELATED"/>
    <property type="match status" value="1"/>
</dbReference>
<sequence length="629" mass="68294">MAPAPRGIEVSRGVVRALISLVIAVIALPWAISAAAAQTPAEVEAPDAARAVLRVYRADLHAVQPTGELQRIGRVALPHAWDVASPPLRGTYAYRAFFTVTDPAVPLAMYLPRAGNVLTVLVNGRLAAEVGTFGHTLPNYNLTPHWITLPAQLTTGANQLDVVITGAPLGAAGLADFYIGPQAELRPLYERRWVWQNGAITALFSLMLIMSLVAALLWWHTKTAADLWFAAASLAWAGYLLFELFVDAPLPAMAWYLVHALSFHLFLWLLCGFLARLAALRTVLLDASRTVHTLCMSAGVLLEVVLVGQPGVGLVKLLSIAPAALTGLGMLLAWRQERSTILLAGGLSTVILVSSALWDLLNVQLSHEGYGALSLSPFVYPALIVVMALTMVGRLASLSQRLMETNRQLEIELHHRTQELRGVLENLHSRDKHAALTQERERIAQEMHDGPGSELVSALALLDRDQPHHRLIADAIERCLLEMKSTVDLLALEDASLSDLLAAMRYRLQPALERLGIDLRWHMADTVAEIELEANVNRHLARVVQEALSNVIQHSNATSAKFSCDIDSRRQQLVIEILDNGDGLPASGRSGRGLQGMKQRARQIGAALELGASQLGGACVRLTYPLPAA</sequence>
<dbReference type="PANTHER" id="PTHR24421:SF37">
    <property type="entry name" value="SENSOR HISTIDINE KINASE NARS"/>
    <property type="match status" value="1"/>
</dbReference>
<comment type="caution">
    <text evidence="11">The sequence shown here is derived from an EMBL/GenBank/DDBJ whole genome shotgun (WGS) entry which is preliminary data.</text>
</comment>
<feature type="transmembrane region" description="Helical" evidence="9">
    <location>
        <begin position="341"/>
        <end position="358"/>
    </location>
</feature>
<evidence type="ECO:0000256" key="3">
    <source>
        <dbReference type="ARBA" id="ARBA00022679"/>
    </source>
</evidence>
<feature type="domain" description="Histidine kinase/HSP90-like ATPase" evidence="10">
    <location>
        <begin position="535"/>
        <end position="628"/>
    </location>
</feature>
<dbReference type="InterPro" id="IPR003594">
    <property type="entry name" value="HATPase_dom"/>
</dbReference>
<keyword evidence="8 9" id="KW-0472">Membrane</keyword>
<evidence type="ECO:0000256" key="6">
    <source>
        <dbReference type="ARBA" id="ARBA00022989"/>
    </source>
</evidence>
<evidence type="ECO:0000313" key="11">
    <source>
        <dbReference type="EMBL" id="MFC3146971.1"/>
    </source>
</evidence>
<evidence type="ECO:0000256" key="5">
    <source>
        <dbReference type="ARBA" id="ARBA00022777"/>
    </source>
</evidence>
<dbReference type="RefSeq" id="WP_414859639.1">
    <property type="nucleotide sequence ID" value="NZ_CP180191.1"/>
</dbReference>
<organism evidence="11 12">
    <name type="scientific">Piscinibacterium candidicorallinum</name>
    <dbReference type="NCBI Taxonomy" id="1793872"/>
    <lineage>
        <taxon>Bacteria</taxon>
        <taxon>Pseudomonadati</taxon>
        <taxon>Pseudomonadota</taxon>
        <taxon>Betaproteobacteria</taxon>
        <taxon>Burkholderiales</taxon>
        <taxon>Piscinibacterium</taxon>
    </lineage>
</organism>
<dbReference type="GO" id="GO:0005524">
    <property type="term" value="F:ATP binding"/>
    <property type="evidence" value="ECO:0007669"/>
    <property type="project" value="UniProtKB-KW"/>
</dbReference>
<evidence type="ECO:0000313" key="12">
    <source>
        <dbReference type="Proteomes" id="UP001595556"/>
    </source>
</evidence>
<keyword evidence="11" id="KW-0547">Nucleotide-binding</keyword>
<keyword evidence="12" id="KW-1185">Reference proteome</keyword>
<keyword evidence="2" id="KW-1003">Cell membrane</keyword>
<dbReference type="Gene3D" id="3.30.565.10">
    <property type="entry name" value="Histidine kinase-like ATPase, C-terminal domain"/>
    <property type="match status" value="1"/>
</dbReference>
<dbReference type="EMBL" id="JBHRTI010000003">
    <property type="protein sequence ID" value="MFC3146971.1"/>
    <property type="molecule type" value="Genomic_DNA"/>
</dbReference>
<feature type="transmembrane region" description="Helical" evidence="9">
    <location>
        <begin position="378"/>
        <end position="397"/>
    </location>
</feature>
<evidence type="ECO:0000256" key="2">
    <source>
        <dbReference type="ARBA" id="ARBA00022475"/>
    </source>
</evidence>
<accession>A0ABV7H335</accession>
<feature type="transmembrane region" description="Helical" evidence="9">
    <location>
        <begin position="314"/>
        <end position="334"/>
    </location>
</feature>
<keyword evidence="5" id="KW-0418">Kinase</keyword>
<evidence type="ECO:0000256" key="9">
    <source>
        <dbReference type="SAM" id="Phobius"/>
    </source>
</evidence>
<reference evidence="12" key="1">
    <citation type="journal article" date="2019" name="Int. J. Syst. Evol. Microbiol.">
        <title>The Global Catalogue of Microorganisms (GCM) 10K type strain sequencing project: providing services to taxonomists for standard genome sequencing and annotation.</title>
        <authorList>
            <consortium name="The Broad Institute Genomics Platform"/>
            <consortium name="The Broad Institute Genome Sequencing Center for Infectious Disease"/>
            <person name="Wu L."/>
            <person name="Ma J."/>
        </authorList>
    </citation>
    <scope>NUCLEOTIDE SEQUENCE [LARGE SCALE GENOMIC DNA]</scope>
    <source>
        <strain evidence="12">KCTC 52168</strain>
    </source>
</reference>
<keyword evidence="4 9" id="KW-0812">Transmembrane</keyword>
<feature type="transmembrane region" description="Helical" evidence="9">
    <location>
        <begin position="291"/>
        <end position="308"/>
    </location>
</feature>
<evidence type="ECO:0000256" key="1">
    <source>
        <dbReference type="ARBA" id="ARBA00004651"/>
    </source>
</evidence>
<dbReference type="SUPFAM" id="SSF55874">
    <property type="entry name" value="ATPase domain of HSP90 chaperone/DNA topoisomerase II/histidine kinase"/>
    <property type="match status" value="1"/>
</dbReference>
<feature type="transmembrane region" description="Helical" evidence="9">
    <location>
        <begin position="193"/>
        <end position="218"/>
    </location>
</feature>
<dbReference type="InterPro" id="IPR036890">
    <property type="entry name" value="HATPase_C_sf"/>
</dbReference>
<dbReference type="CDD" id="cd16917">
    <property type="entry name" value="HATPase_UhpB-NarQ-NarX-like"/>
    <property type="match status" value="1"/>
</dbReference>
<keyword evidence="7" id="KW-0902">Two-component regulatory system</keyword>
<feature type="transmembrane region" description="Helical" evidence="9">
    <location>
        <begin position="254"/>
        <end position="279"/>
    </location>
</feature>
<dbReference type="InterPro" id="IPR050482">
    <property type="entry name" value="Sensor_HK_TwoCompSys"/>
</dbReference>
<name>A0ABV7H335_9BURK</name>
<feature type="transmembrane region" description="Helical" evidence="9">
    <location>
        <begin position="225"/>
        <end position="242"/>
    </location>
</feature>
<protein>
    <submittedName>
        <fullName evidence="11">ATP-binding protein</fullName>
    </submittedName>
</protein>
<evidence type="ECO:0000259" key="10">
    <source>
        <dbReference type="SMART" id="SM00387"/>
    </source>
</evidence>
<gene>
    <name evidence="11" type="ORF">ACFOEN_04855</name>
</gene>
<evidence type="ECO:0000256" key="8">
    <source>
        <dbReference type="ARBA" id="ARBA00023136"/>
    </source>
</evidence>
<comment type="subcellular location">
    <subcellularLocation>
        <location evidence="1">Cell membrane</location>
        <topology evidence="1">Multi-pass membrane protein</topology>
    </subcellularLocation>
</comment>
<dbReference type="Proteomes" id="UP001595556">
    <property type="component" value="Unassembled WGS sequence"/>
</dbReference>
<evidence type="ECO:0000256" key="4">
    <source>
        <dbReference type="ARBA" id="ARBA00022692"/>
    </source>
</evidence>